<comment type="caution">
    <text evidence="1">The sequence shown here is derived from an EMBL/GenBank/DDBJ whole genome shotgun (WGS) entry which is preliminary data.</text>
</comment>
<dbReference type="InterPro" id="IPR053892">
    <property type="entry name" value="MoaF-like"/>
</dbReference>
<gene>
    <name evidence="1" type="ORF">ACEZDG_05220</name>
</gene>
<dbReference type="Pfam" id="PF22036">
    <property type="entry name" value="MoaF_like"/>
    <property type="match status" value="1"/>
</dbReference>
<name>A0ABV6V4Q8_9ACTN</name>
<protein>
    <submittedName>
        <fullName evidence="1">Uncharacterized protein</fullName>
    </submittedName>
</protein>
<dbReference type="InterPro" id="IPR012674">
    <property type="entry name" value="Calycin"/>
</dbReference>
<organism evidence="1 2">
    <name type="scientific">Streptacidiphilus alkalitolerans</name>
    <dbReference type="NCBI Taxonomy" id="3342712"/>
    <lineage>
        <taxon>Bacteria</taxon>
        <taxon>Bacillati</taxon>
        <taxon>Actinomycetota</taxon>
        <taxon>Actinomycetes</taxon>
        <taxon>Kitasatosporales</taxon>
        <taxon>Streptomycetaceae</taxon>
        <taxon>Streptacidiphilus</taxon>
    </lineage>
</organism>
<dbReference type="Gene3D" id="2.40.128.20">
    <property type="match status" value="1"/>
</dbReference>
<keyword evidence="2" id="KW-1185">Reference proteome</keyword>
<reference evidence="1 2" key="1">
    <citation type="submission" date="2024-09" db="EMBL/GenBank/DDBJ databases">
        <authorList>
            <person name="Lee S.D."/>
        </authorList>
    </citation>
    <scope>NUCLEOTIDE SEQUENCE [LARGE SCALE GENOMIC DNA]</scope>
    <source>
        <strain evidence="1 2">N1-1</strain>
    </source>
</reference>
<evidence type="ECO:0000313" key="2">
    <source>
        <dbReference type="Proteomes" id="UP001592582"/>
    </source>
</evidence>
<dbReference type="EMBL" id="JBHEZX010000002">
    <property type="protein sequence ID" value="MFC1408678.1"/>
    <property type="molecule type" value="Genomic_DNA"/>
</dbReference>
<accession>A0ABV6V4Q8</accession>
<evidence type="ECO:0000313" key="1">
    <source>
        <dbReference type="EMBL" id="MFC1408678.1"/>
    </source>
</evidence>
<proteinExistence type="predicted"/>
<sequence length="151" mass="15683">MKRRFTALAAAAALSLAGTGTLIAGQASAADVRPSAATRSHAPRVPLFAGHAYLLTVDDGSVYRNTFSADGRSVTGLTVVGSNVGRTFTAPADAVRTGSKQFFISWIEPGGVTVSQVVDFDRHTVEFYVSSDDSTGTLVGGLHHAKLSQVS</sequence>
<dbReference type="Proteomes" id="UP001592582">
    <property type="component" value="Unassembled WGS sequence"/>
</dbReference>